<evidence type="ECO:0000259" key="2">
    <source>
        <dbReference type="Pfam" id="PF13229"/>
    </source>
</evidence>
<feature type="domain" description="Right handed beta helix" evidence="2">
    <location>
        <begin position="428"/>
        <end position="571"/>
    </location>
</feature>
<feature type="domain" description="Rhamnogalacturonase A/B/Epimerase-like pectate lyase" evidence="1">
    <location>
        <begin position="189"/>
        <end position="246"/>
    </location>
</feature>
<name>A0A1H3MBB5_9RHOB</name>
<organism evidence="3 4">
    <name type="scientific">Citreimonas salinaria</name>
    <dbReference type="NCBI Taxonomy" id="321339"/>
    <lineage>
        <taxon>Bacteria</taxon>
        <taxon>Pseudomonadati</taxon>
        <taxon>Pseudomonadota</taxon>
        <taxon>Alphaproteobacteria</taxon>
        <taxon>Rhodobacterales</taxon>
        <taxon>Roseobacteraceae</taxon>
        <taxon>Citreimonas</taxon>
    </lineage>
</organism>
<dbReference type="InterPro" id="IPR011050">
    <property type="entry name" value="Pectin_lyase_fold/virulence"/>
</dbReference>
<accession>A0A1H3MBB5</accession>
<dbReference type="AlphaFoldDB" id="A0A1H3MBB5"/>
<dbReference type="InterPro" id="IPR024535">
    <property type="entry name" value="RHGA/B-epi-like_pectate_lyase"/>
</dbReference>
<dbReference type="EMBL" id="FNPF01000016">
    <property type="protein sequence ID" value="SDY74012.1"/>
    <property type="molecule type" value="Genomic_DNA"/>
</dbReference>
<evidence type="ECO:0000313" key="4">
    <source>
        <dbReference type="Proteomes" id="UP000199286"/>
    </source>
</evidence>
<dbReference type="Gene3D" id="2.160.20.10">
    <property type="entry name" value="Single-stranded right-handed beta-helix, Pectin lyase-like"/>
    <property type="match status" value="2"/>
</dbReference>
<dbReference type="Proteomes" id="UP000199286">
    <property type="component" value="Unassembled WGS sequence"/>
</dbReference>
<dbReference type="SUPFAM" id="SSF51126">
    <property type="entry name" value="Pectin lyase-like"/>
    <property type="match status" value="1"/>
</dbReference>
<dbReference type="Pfam" id="PF13229">
    <property type="entry name" value="Beta_helix"/>
    <property type="match status" value="1"/>
</dbReference>
<dbReference type="Pfam" id="PF12708">
    <property type="entry name" value="Pect-lyase_RHGA_epim"/>
    <property type="match status" value="1"/>
</dbReference>
<proteinExistence type="predicted"/>
<dbReference type="STRING" id="321339.SAMN05444340_11677"/>
<dbReference type="InterPro" id="IPR012334">
    <property type="entry name" value="Pectin_lyas_fold"/>
</dbReference>
<gene>
    <name evidence="3" type="ORF">SAMN05444340_11677</name>
</gene>
<protein>
    <submittedName>
        <fullName evidence="3">Pectate lyase superfamily protein</fullName>
    </submittedName>
</protein>
<dbReference type="OrthoDB" id="7749009at2"/>
<dbReference type="GO" id="GO:0016829">
    <property type="term" value="F:lyase activity"/>
    <property type="evidence" value="ECO:0007669"/>
    <property type="project" value="UniProtKB-KW"/>
</dbReference>
<evidence type="ECO:0000313" key="3">
    <source>
        <dbReference type="EMBL" id="SDY74012.1"/>
    </source>
</evidence>
<keyword evidence="4" id="KW-1185">Reference proteome</keyword>
<reference evidence="3 4" key="1">
    <citation type="submission" date="2016-10" db="EMBL/GenBank/DDBJ databases">
        <authorList>
            <person name="de Groot N.N."/>
        </authorList>
    </citation>
    <scope>NUCLEOTIDE SEQUENCE [LARGE SCALE GENOMIC DNA]</scope>
    <source>
        <strain evidence="3 4">DSM 26880</strain>
    </source>
</reference>
<keyword evidence="3" id="KW-0456">Lyase</keyword>
<sequence length="763" mass="82762">MNKAVTEGLVFMPPAFSSDTLNQWSRSDGSPGSDTYAYFSGAAFVPADADFGGCLEIQKLDQTQRLRFMGQTPIPAGCYLRVTVRIKAIAGALPTIAIAGRPVQANDSTVTGVATRAQPVTIARYGQIYEVSAIVGAGARRGVDLVWGPQAAFGHFGFDLTGPNGGVVRVDDIRIEDVTSVFHREMMDWVDVRDFGAIGDGSTDDSAAFEAADQAARGRRVLVSKGTYRLAQSVTLDSRVQFEGRVTMPDAAILSLTKDYDLPKYIDAFGGDEALALKKALQALMNNSDHESLDMGGRRVSVFEPIDLRAAVPNRSSYAQRRVLRNGQIRAETSAAWNPTVVTSQASYAASNRWRLTNVANIANIPVGSLVEGAGVGREVYVRSVNVGAREVGLSQPLSDAQGTQTYTFTRFKYLLDLSGFDRLDKFEIDDVEFQCSEVASGVLLPPSGVVNVIRNCVFNRPGHRGISSHGEGCQGLLIDHNQFISWEPDKLTQDRYTIGFNVNANDVKIRNNRASQFRHFAVISGAHNIISGNHFFQGDPASSGLRSAGIVLCLRACNTQITGNYVDNCFIEWTNEREPDPDFTGGWGFAGLSITNNVMLCSNVPTWFSFIVVKPYGSGHRIYGMNVTGNTFRSTGIVIDRAERVDTSFAPLDLASMRSVHFSGNTYHNVHLASANPLLVQHAQNSAASVWQVETGAALPFDGYAMEVESVVTRGPSRTGSNAVRHHMPYASVRAGASQNAVQLTWPEAMQGAVTLRVRMDV</sequence>
<dbReference type="InterPro" id="IPR039448">
    <property type="entry name" value="Beta_helix"/>
</dbReference>
<dbReference type="RefSeq" id="WP_089884963.1">
    <property type="nucleotide sequence ID" value="NZ_FNPF01000016.1"/>
</dbReference>
<evidence type="ECO:0000259" key="1">
    <source>
        <dbReference type="Pfam" id="PF12708"/>
    </source>
</evidence>